<dbReference type="EMBL" id="SACM01000002">
    <property type="protein sequence ID" value="RVT86103.1"/>
    <property type="molecule type" value="Genomic_DNA"/>
</dbReference>
<evidence type="ECO:0000313" key="2">
    <source>
        <dbReference type="EMBL" id="RVT86103.1"/>
    </source>
</evidence>
<dbReference type="SUPFAM" id="SSF55154">
    <property type="entry name" value="CYTH-like phosphatases"/>
    <property type="match status" value="1"/>
</dbReference>
<dbReference type="InterPro" id="IPR023577">
    <property type="entry name" value="CYTH_domain"/>
</dbReference>
<organism evidence="2 3">
    <name type="scientific">Inhella crocodyli</name>
    <dbReference type="NCBI Taxonomy" id="2499851"/>
    <lineage>
        <taxon>Bacteria</taxon>
        <taxon>Pseudomonadati</taxon>
        <taxon>Pseudomonadota</taxon>
        <taxon>Betaproteobacteria</taxon>
        <taxon>Burkholderiales</taxon>
        <taxon>Sphaerotilaceae</taxon>
        <taxon>Inhella</taxon>
    </lineage>
</organism>
<dbReference type="AlphaFoldDB" id="A0A437LL65"/>
<evidence type="ECO:0000259" key="1">
    <source>
        <dbReference type="PROSITE" id="PS51707"/>
    </source>
</evidence>
<sequence>MRRWWRLARSGASGPARRRHTVGMSTELELRLAIPAAAAGAVAAHVAALPGARTVPLRATYFDTASSALGRAGWGLRLRWEGEAGWVQTIKGPLMADGLSRPEHNAARGTAAERPALDMHAHDALPEAAALLAGVPSPLLPQFGTEIERLRAQRTLAGGTRVELALDRGHLLGGSASAPVCELELEWLDGPLAPLWAEAERLVRAHGLVLEPRSKAARGHALARGEAVPPADWASVDATLAAISDWARSA</sequence>
<dbReference type="GO" id="GO:0046872">
    <property type="term" value="F:metal ion binding"/>
    <property type="evidence" value="ECO:0007669"/>
    <property type="project" value="TreeGrafter"/>
</dbReference>
<dbReference type="InterPro" id="IPR039013">
    <property type="entry name" value="YgiF"/>
</dbReference>
<dbReference type="InterPro" id="IPR033469">
    <property type="entry name" value="CYTH-like_dom_sf"/>
</dbReference>
<dbReference type="OrthoDB" id="3034217at2"/>
<dbReference type="PANTHER" id="PTHR39569:SF1">
    <property type="entry name" value="INORGANIC TRIPHOSPHATASE"/>
    <property type="match status" value="1"/>
</dbReference>
<dbReference type="Gene3D" id="2.40.320.10">
    <property type="entry name" value="Hypothetical Protein Pfu-838710-001"/>
    <property type="match status" value="1"/>
</dbReference>
<dbReference type="SMART" id="SM01118">
    <property type="entry name" value="CYTH"/>
    <property type="match status" value="1"/>
</dbReference>
<keyword evidence="3" id="KW-1185">Reference proteome</keyword>
<protein>
    <submittedName>
        <fullName evidence="2">CYTH domain-containing protein</fullName>
    </submittedName>
</protein>
<dbReference type="GO" id="GO:0050355">
    <property type="term" value="F:inorganic triphosphate phosphatase activity"/>
    <property type="evidence" value="ECO:0007669"/>
    <property type="project" value="InterPro"/>
</dbReference>
<name>A0A437LL65_9BURK</name>
<dbReference type="PANTHER" id="PTHR39569">
    <property type="entry name" value="INORGANIC TRIPHOSPHATASE"/>
    <property type="match status" value="1"/>
</dbReference>
<evidence type="ECO:0000313" key="3">
    <source>
        <dbReference type="Proteomes" id="UP000288587"/>
    </source>
</evidence>
<dbReference type="Pfam" id="PF01928">
    <property type="entry name" value="CYTH"/>
    <property type="match status" value="1"/>
</dbReference>
<dbReference type="Proteomes" id="UP000288587">
    <property type="component" value="Unassembled WGS sequence"/>
</dbReference>
<reference evidence="2 3" key="1">
    <citation type="submission" date="2019-01" db="EMBL/GenBank/DDBJ databases">
        <authorList>
            <person name="Chen W.-M."/>
        </authorList>
    </citation>
    <scope>NUCLEOTIDE SEQUENCE [LARGE SCALE GENOMIC DNA]</scope>
    <source>
        <strain evidence="2 3">CCP-18</strain>
    </source>
</reference>
<dbReference type="PROSITE" id="PS51707">
    <property type="entry name" value="CYTH"/>
    <property type="match status" value="1"/>
</dbReference>
<feature type="domain" description="CYTH" evidence="1">
    <location>
        <begin position="25"/>
        <end position="226"/>
    </location>
</feature>
<accession>A0A437LL65</accession>
<proteinExistence type="predicted"/>
<comment type="caution">
    <text evidence="2">The sequence shown here is derived from an EMBL/GenBank/DDBJ whole genome shotgun (WGS) entry which is preliminary data.</text>
</comment>
<gene>
    <name evidence="2" type="ORF">EOD73_08665</name>
</gene>